<evidence type="ECO:0000256" key="5">
    <source>
        <dbReference type="SAM" id="Phobius"/>
    </source>
</evidence>
<proteinExistence type="predicted"/>
<sequence>LETSGVLATVSLGITSTFTVSKAVGHEGRHAHHVVLNQVAYLSNQIIFFIAGIITARFMFIQKETGHDFRSGMAWAELAIIYVVIHLSRAIMIALFSPALRRLGYGLSLKEGIILVVGGLRGAVALVMGLIVLDNKFIDIETKQMIAFHISGIVVLTLLINGVAIETIYNKLHVYPANPYNTIYLRKMFSKIEDLSRQTGSYLLSTQPFFADVRWHGLLRCVPCFHSIKLDANGVPSSYAIDNVSAVMGILAVEADVSGVVTTIGSNFEKRWLEKRGSCAKILADLMHNTSGKLQRNDFMDHVAYSSEGVLQQVDSKPGTFISAQSLLALCES</sequence>
<evidence type="ECO:0000313" key="7">
    <source>
        <dbReference type="Proteomes" id="UP000601435"/>
    </source>
</evidence>
<keyword evidence="5" id="KW-0472">Membrane</keyword>
<feature type="transmembrane region" description="Helical" evidence="5">
    <location>
        <begin position="145"/>
        <end position="165"/>
    </location>
</feature>
<evidence type="ECO:0000313" key="6">
    <source>
        <dbReference type="EMBL" id="CAE7258454.1"/>
    </source>
</evidence>
<feature type="transmembrane region" description="Helical" evidence="5">
    <location>
        <begin position="39"/>
        <end position="60"/>
    </location>
</feature>
<reference evidence="6" key="1">
    <citation type="submission" date="2021-02" db="EMBL/GenBank/DDBJ databases">
        <authorList>
            <person name="Dougan E. K."/>
            <person name="Rhodes N."/>
            <person name="Thang M."/>
            <person name="Chan C."/>
        </authorList>
    </citation>
    <scope>NUCLEOTIDE SEQUENCE</scope>
</reference>
<protein>
    <submittedName>
        <fullName evidence="6">NHX7 protein</fullName>
    </submittedName>
</protein>
<feature type="transmembrane region" description="Helical" evidence="5">
    <location>
        <begin position="112"/>
        <end position="133"/>
    </location>
</feature>
<dbReference type="PANTHER" id="PTHR10110:SF86">
    <property type="entry name" value="SODIUM_HYDROGEN EXCHANGER 7"/>
    <property type="match status" value="1"/>
</dbReference>
<feature type="transmembrane region" description="Helical" evidence="5">
    <location>
        <begin position="80"/>
        <end position="100"/>
    </location>
</feature>
<dbReference type="PANTHER" id="PTHR10110">
    <property type="entry name" value="SODIUM/HYDROGEN EXCHANGER"/>
    <property type="match status" value="1"/>
</dbReference>
<dbReference type="GO" id="GO:0005886">
    <property type="term" value="C:plasma membrane"/>
    <property type="evidence" value="ECO:0007669"/>
    <property type="project" value="UniProtKB-SubCell"/>
</dbReference>
<dbReference type="AlphaFoldDB" id="A0A812M566"/>
<comment type="caution">
    <text evidence="6">The sequence shown here is derived from an EMBL/GenBank/DDBJ whole genome shotgun (WGS) entry which is preliminary data.</text>
</comment>
<evidence type="ECO:0000256" key="2">
    <source>
        <dbReference type="ARBA" id="ARBA00022448"/>
    </source>
</evidence>
<gene>
    <name evidence="6" type="primary">NHX7</name>
    <name evidence="6" type="ORF">SNEC2469_LOCUS5809</name>
</gene>
<keyword evidence="5" id="KW-1133">Transmembrane helix</keyword>
<keyword evidence="3" id="KW-1003">Cell membrane</keyword>
<comment type="subcellular location">
    <subcellularLocation>
        <location evidence="1">Cell membrane</location>
        <topology evidence="1">Multi-pass membrane protein</topology>
    </subcellularLocation>
</comment>
<dbReference type="EMBL" id="CAJNJA010010506">
    <property type="protein sequence ID" value="CAE7258454.1"/>
    <property type="molecule type" value="Genomic_DNA"/>
</dbReference>
<feature type="non-terminal residue" evidence="6">
    <location>
        <position position="333"/>
    </location>
</feature>
<dbReference type="GO" id="GO:0015385">
    <property type="term" value="F:sodium:proton antiporter activity"/>
    <property type="evidence" value="ECO:0007669"/>
    <property type="project" value="InterPro"/>
</dbReference>
<dbReference type="OrthoDB" id="449390at2759"/>
<evidence type="ECO:0000256" key="4">
    <source>
        <dbReference type="ARBA" id="ARBA00023065"/>
    </source>
</evidence>
<keyword evidence="4" id="KW-0406">Ion transport</keyword>
<keyword evidence="7" id="KW-1185">Reference proteome</keyword>
<dbReference type="InterPro" id="IPR018422">
    <property type="entry name" value="Cation/H_exchanger_CPA1"/>
</dbReference>
<name>A0A812M566_9DINO</name>
<feature type="non-terminal residue" evidence="6">
    <location>
        <position position="1"/>
    </location>
</feature>
<evidence type="ECO:0000256" key="3">
    <source>
        <dbReference type="ARBA" id="ARBA00022475"/>
    </source>
</evidence>
<dbReference type="GO" id="GO:0015386">
    <property type="term" value="F:potassium:proton antiporter activity"/>
    <property type="evidence" value="ECO:0007669"/>
    <property type="project" value="TreeGrafter"/>
</dbReference>
<accession>A0A812M566</accession>
<organism evidence="6 7">
    <name type="scientific">Symbiodinium necroappetens</name>
    <dbReference type="NCBI Taxonomy" id="1628268"/>
    <lineage>
        <taxon>Eukaryota</taxon>
        <taxon>Sar</taxon>
        <taxon>Alveolata</taxon>
        <taxon>Dinophyceae</taxon>
        <taxon>Suessiales</taxon>
        <taxon>Symbiodiniaceae</taxon>
        <taxon>Symbiodinium</taxon>
    </lineage>
</organism>
<keyword evidence="2" id="KW-0813">Transport</keyword>
<evidence type="ECO:0000256" key="1">
    <source>
        <dbReference type="ARBA" id="ARBA00004651"/>
    </source>
</evidence>
<dbReference type="Proteomes" id="UP000601435">
    <property type="component" value="Unassembled WGS sequence"/>
</dbReference>
<dbReference type="GO" id="GO:0098719">
    <property type="term" value="P:sodium ion import across plasma membrane"/>
    <property type="evidence" value="ECO:0007669"/>
    <property type="project" value="TreeGrafter"/>
</dbReference>
<keyword evidence="5" id="KW-0812">Transmembrane</keyword>
<dbReference type="GO" id="GO:0051453">
    <property type="term" value="P:regulation of intracellular pH"/>
    <property type="evidence" value="ECO:0007669"/>
    <property type="project" value="TreeGrafter"/>
</dbReference>